<evidence type="ECO:0000313" key="1">
    <source>
        <dbReference type="EMBL" id="KIJ46944.1"/>
    </source>
</evidence>
<protein>
    <submittedName>
        <fullName evidence="1">Uncharacterized protein</fullName>
    </submittedName>
</protein>
<sequence length="87" mass="9951">MPDVAFMRPCVILLFWDADHRSQNNPTPSWDLPLKALRKRHGCVGKYGPQCIRPKTGTEFLLPLKLAAHRKDMINVGRSNEMCSNEM</sequence>
<accession>A0A0C9VV51</accession>
<organism evidence="1 2">
    <name type="scientific">Sphaerobolus stellatus (strain SS14)</name>
    <dbReference type="NCBI Taxonomy" id="990650"/>
    <lineage>
        <taxon>Eukaryota</taxon>
        <taxon>Fungi</taxon>
        <taxon>Dikarya</taxon>
        <taxon>Basidiomycota</taxon>
        <taxon>Agaricomycotina</taxon>
        <taxon>Agaricomycetes</taxon>
        <taxon>Phallomycetidae</taxon>
        <taxon>Geastrales</taxon>
        <taxon>Sphaerobolaceae</taxon>
        <taxon>Sphaerobolus</taxon>
    </lineage>
</organism>
<dbReference type="EMBL" id="KN837105">
    <property type="protein sequence ID" value="KIJ46944.1"/>
    <property type="molecule type" value="Genomic_DNA"/>
</dbReference>
<gene>
    <name evidence="1" type="ORF">M422DRAFT_29120</name>
</gene>
<evidence type="ECO:0000313" key="2">
    <source>
        <dbReference type="Proteomes" id="UP000054279"/>
    </source>
</evidence>
<dbReference type="HOGENOM" id="CLU_2484778_0_0_1"/>
<name>A0A0C9VV51_SPHS4</name>
<proteinExistence type="predicted"/>
<dbReference type="AlphaFoldDB" id="A0A0C9VV51"/>
<reference evidence="1 2" key="1">
    <citation type="submission" date="2014-06" db="EMBL/GenBank/DDBJ databases">
        <title>Evolutionary Origins and Diversification of the Mycorrhizal Mutualists.</title>
        <authorList>
            <consortium name="DOE Joint Genome Institute"/>
            <consortium name="Mycorrhizal Genomics Consortium"/>
            <person name="Kohler A."/>
            <person name="Kuo A."/>
            <person name="Nagy L.G."/>
            <person name="Floudas D."/>
            <person name="Copeland A."/>
            <person name="Barry K.W."/>
            <person name="Cichocki N."/>
            <person name="Veneault-Fourrey C."/>
            <person name="LaButti K."/>
            <person name="Lindquist E.A."/>
            <person name="Lipzen A."/>
            <person name="Lundell T."/>
            <person name="Morin E."/>
            <person name="Murat C."/>
            <person name="Riley R."/>
            <person name="Ohm R."/>
            <person name="Sun H."/>
            <person name="Tunlid A."/>
            <person name="Henrissat B."/>
            <person name="Grigoriev I.V."/>
            <person name="Hibbett D.S."/>
            <person name="Martin F."/>
        </authorList>
    </citation>
    <scope>NUCLEOTIDE SEQUENCE [LARGE SCALE GENOMIC DNA]</scope>
    <source>
        <strain evidence="1 2">SS14</strain>
    </source>
</reference>
<keyword evidence="2" id="KW-1185">Reference proteome</keyword>
<dbReference type="Proteomes" id="UP000054279">
    <property type="component" value="Unassembled WGS sequence"/>
</dbReference>